<dbReference type="CDD" id="cd01131">
    <property type="entry name" value="PilT"/>
    <property type="match status" value="1"/>
</dbReference>
<evidence type="ECO:0000256" key="1">
    <source>
        <dbReference type="ARBA" id="ARBA00006611"/>
    </source>
</evidence>
<dbReference type="Gene3D" id="3.30.450.90">
    <property type="match status" value="1"/>
</dbReference>
<dbReference type="InterPro" id="IPR050921">
    <property type="entry name" value="T4SS_GSP_E_ATPase"/>
</dbReference>
<comment type="similarity">
    <text evidence="1">Belongs to the GSP E family.</text>
</comment>
<dbReference type="InterPro" id="IPR001482">
    <property type="entry name" value="T2SS/T4SS_dom"/>
</dbReference>
<organism evidence="3 4">
    <name type="scientific">Candidatus Zambryskibacteria bacterium RIFCSPLOWO2_12_FULL_39_23</name>
    <dbReference type="NCBI Taxonomy" id="1802776"/>
    <lineage>
        <taxon>Bacteria</taxon>
        <taxon>Candidatus Zambryskiibacteriota</taxon>
    </lineage>
</organism>
<feature type="domain" description="Bacterial type II secretion system protein E" evidence="2">
    <location>
        <begin position="120"/>
        <end position="279"/>
    </location>
</feature>
<evidence type="ECO:0000313" key="3">
    <source>
        <dbReference type="EMBL" id="OHB11938.1"/>
    </source>
</evidence>
<dbReference type="InterPro" id="IPR006321">
    <property type="entry name" value="PilT/PilU"/>
</dbReference>
<name>A0A1G2URC1_9BACT</name>
<dbReference type="InterPro" id="IPR027417">
    <property type="entry name" value="P-loop_NTPase"/>
</dbReference>
<gene>
    <name evidence="3" type="ORF">A3G99_02640</name>
</gene>
<dbReference type="Proteomes" id="UP000176558">
    <property type="component" value="Unassembled WGS sequence"/>
</dbReference>
<evidence type="ECO:0000259" key="2">
    <source>
        <dbReference type="Pfam" id="PF00437"/>
    </source>
</evidence>
<dbReference type="GO" id="GO:0005524">
    <property type="term" value="F:ATP binding"/>
    <property type="evidence" value="ECO:0007669"/>
    <property type="project" value="InterPro"/>
</dbReference>
<dbReference type="EMBL" id="MHWT01000025">
    <property type="protein sequence ID" value="OHB11938.1"/>
    <property type="molecule type" value="Genomic_DNA"/>
</dbReference>
<accession>A0A1G2URC1</accession>
<dbReference type="Pfam" id="PF00437">
    <property type="entry name" value="T2SSE"/>
    <property type="match status" value="1"/>
</dbReference>
<dbReference type="PANTHER" id="PTHR30486:SF16">
    <property type="entry name" value="TWITCHING MOTILITY PROTEIN PILT"/>
    <property type="match status" value="1"/>
</dbReference>
<evidence type="ECO:0000313" key="4">
    <source>
        <dbReference type="Proteomes" id="UP000176558"/>
    </source>
</evidence>
<dbReference type="SUPFAM" id="SSF52540">
    <property type="entry name" value="P-loop containing nucleoside triphosphate hydrolases"/>
    <property type="match status" value="1"/>
</dbReference>
<dbReference type="NCBIfam" id="TIGR01420">
    <property type="entry name" value="pilT_fam"/>
    <property type="match status" value="1"/>
</dbReference>
<dbReference type="GO" id="GO:0016887">
    <property type="term" value="F:ATP hydrolysis activity"/>
    <property type="evidence" value="ECO:0007669"/>
    <property type="project" value="InterPro"/>
</dbReference>
<reference evidence="3 4" key="1">
    <citation type="journal article" date="2016" name="Nat. Commun.">
        <title>Thousands of microbial genomes shed light on interconnected biogeochemical processes in an aquifer system.</title>
        <authorList>
            <person name="Anantharaman K."/>
            <person name="Brown C.T."/>
            <person name="Hug L.A."/>
            <person name="Sharon I."/>
            <person name="Castelle C.J."/>
            <person name="Probst A.J."/>
            <person name="Thomas B.C."/>
            <person name="Singh A."/>
            <person name="Wilkins M.J."/>
            <person name="Karaoz U."/>
            <person name="Brodie E.L."/>
            <person name="Williams K.H."/>
            <person name="Hubbard S.S."/>
            <person name="Banfield J.F."/>
        </authorList>
    </citation>
    <scope>NUCLEOTIDE SEQUENCE [LARGE SCALE GENOMIC DNA]</scope>
</reference>
<dbReference type="PANTHER" id="PTHR30486">
    <property type="entry name" value="TWITCHING MOTILITY PROTEIN PILT"/>
    <property type="match status" value="1"/>
</dbReference>
<comment type="caution">
    <text evidence="3">The sequence shown here is derived from an EMBL/GenBank/DDBJ whole genome shotgun (WGS) entry which is preliminary data.</text>
</comment>
<proteinExistence type="inferred from homology"/>
<dbReference type="Gene3D" id="3.40.50.300">
    <property type="entry name" value="P-loop containing nucleotide triphosphate hydrolases"/>
    <property type="match status" value="1"/>
</dbReference>
<sequence length="355" mass="39744">MTADYKKNLQNLISIVIKEDASDLHLSEDRVPVIRSAGFLVPISNHPALTKQDLKGILEELIDAPKKEIFLEKKQVDFAYYDDKGTRFRGNAYLNLGRISIALRLVPKKIRTLEELNLPAVLEKFVNKQQGFFLVVGPTGHGKSTTLATMIDMINEQRLEHIITIEDPVEYIFQSKKSIIDQREVLQDTPDFHTALDGAFRQDIDVLMIGEMRTKEDIATAVTAAETGHLVFSTLHTNSAAQTIERIIDSFDGNQQTQIRVQLANSLLGVFSQRLIPRISGGLIPAVELLINNNAVANLIRENRTFEISSVIETGSDQGMIDLNRNLSELVRAGEITMENAYLHSNNTKGLDHML</sequence>
<dbReference type="AlphaFoldDB" id="A0A1G2URC1"/>
<protein>
    <submittedName>
        <fullName evidence="3">Type IV pili twitching motility protein PilT</fullName>
    </submittedName>
</protein>